<comment type="caution">
    <text evidence="3">The sequence shown here is derived from an EMBL/GenBank/DDBJ whole genome shotgun (WGS) entry which is preliminary data.</text>
</comment>
<name>A0A538T335_UNCEI</name>
<dbReference type="Gene3D" id="3.30.530.20">
    <property type="match status" value="2"/>
</dbReference>
<dbReference type="AlphaFoldDB" id="A0A538T335"/>
<sequence>MPPMEPTAFTHFRSFQSPVSAIWPCLTVPDGLAGWIGAAELNLAREGPLTLKTWNGDVFRGRVISAVPPVRLEFAWRLFDFDPESHVTWRLTGDGPGSRLTVTHDSLRSREERDHARLFWRESLDALKRLADEKLPSPEWGGTHPVTMRAVLPRTAADLWPVLSTPSGLSKWVANVEQFEAQAGGAFRFRSRYRGQDVIEQGFVQEIVAESKLRLSWEWIGEGWGAPTEVLFALEPEQDGTSLMISHSGFERIDAGRGPDARRNYALGWPEVLSDLKRLVTPVASR</sequence>
<dbReference type="InterPro" id="IPR013538">
    <property type="entry name" value="ASHA1/2-like_C"/>
</dbReference>
<organism evidence="3 4">
    <name type="scientific">Eiseniibacteriota bacterium</name>
    <dbReference type="NCBI Taxonomy" id="2212470"/>
    <lineage>
        <taxon>Bacteria</taxon>
        <taxon>Candidatus Eiseniibacteriota</taxon>
    </lineage>
</organism>
<evidence type="ECO:0000313" key="3">
    <source>
        <dbReference type="EMBL" id="TMQ58039.1"/>
    </source>
</evidence>
<proteinExistence type="inferred from homology"/>
<evidence type="ECO:0000313" key="4">
    <source>
        <dbReference type="Proteomes" id="UP000316852"/>
    </source>
</evidence>
<feature type="domain" description="Activator of Hsp90 ATPase homologue 1/2-like C-terminal" evidence="2">
    <location>
        <begin position="155"/>
        <end position="280"/>
    </location>
</feature>
<reference evidence="3 4" key="1">
    <citation type="journal article" date="2019" name="Nat. Microbiol.">
        <title>Mediterranean grassland soil C-N compound turnover is dependent on rainfall and depth, and is mediated by genomically divergent microorganisms.</title>
        <authorList>
            <person name="Diamond S."/>
            <person name="Andeer P.F."/>
            <person name="Li Z."/>
            <person name="Crits-Christoph A."/>
            <person name="Burstein D."/>
            <person name="Anantharaman K."/>
            <person name="Lane K.R."/>
            <person name="Thomas B.C."/>
            <person name="Pan C."/>
            <person name="Northen T.R."/>
            <person name="Banfield J.F."/>
        </authorList>
    </citation>
    <scope>NUCLEOTIDE SEQUENCE [LARGE SCALE GENOMIC DNA]</scope>
    <source>
        <strain evidence="3">WS_6</strain>
    </source>
</reference>
<feature type="domain" description="Activator of Hsp90 ATPase homologue 1/2-like C-terminal" evidence="2">
    <location>
        <begin position="18"/>
        <end position="131"/>
    </location>
</feature>
<evidence type="ECO:0000256" key="1">
    <source>
        <dbReference type="ARBA" id="ARBA00006817"/>
    </source>
</evidence>
<dbReference type="SUPFAM" id="SSF55961">
    <property type="entry name" value="Bet v1-like"/>
    <property type="match status" value="2"/>
</dbReference>
<comment type="similarity">
    <text evidence="1">Belongs to the AHA1 family.</text>
</comment>
<dbReference type="CDD" id="cd07814">
    <property type="entry name" value="SRPBCC_CalC_Aha1-like"/>
    <property type="match status" value="2"/>
</dbReference>
<dbReference type="Proteomes" id="UP000316852">
    <property type="component" value="Unassembled WGS sequence"/>
</dbReference>
<dbReference type="EMBL" id="VBOW01000042">
    <property type="protein sequence ID" value="TMQ58039.1"/>
    <property type="molecule type" value="Genomic_DNA"/>
</dbReference>
<dbReference type="Pfam" id="PF08327">
    <property type="entry name" value="AHSA1"/>
    <property type="match status" value="2"/>
</dbReference>
<evidence type="ECO:0000259" key="2">
    <source>
        <dbReference type="Pfam" id="PF08327"/>
    </source>
</evidence>
<gene>
    <name evidence="3" type="ORF">E6K76_09020</name>
</gene>
<protein>
    <submittedName>
        <fullName evidence="3">SRPBCC domain-containing protein</fullName>
    </submittedName>
</protein>
<dbReference type="InterPro" id="IPR023393">
    <property type="entry name" value="START-like_dom_sf"/>
</dbReference>
<accession>A0A538T335</accession>